<protein>
    <submittedName>
        <fullName evidence="1">GNAT family N-acetyltransferase</fullName>
    </submittedName>
</protein>
<keyword evidence="2" id="KW-1185">Reference proteome</keyword>
<accession>A0ACC6QFM6</accession>
<dbReference type="Proteomes" id="UP001375539">
    <property type="component" value="Unassembled WGS sequence"/>
</dbReference>
<name>A0ACC6QFM6_9ACTN</name>
<reference evidence="1" key="1">
    <citation type="submission" date="2024-03" db="EMBL/GenBank/DDBJ databases">
        <title>Novel Streptomyces species of biotechnological and ecological value are a feature of Machair soil.</title>
        <authorList>
            <person name="Prole J.R."/>
            <person name="Goodfellow M."/>
            <person name="Allenby N."/>
            <person name="Ward A.C."/>
        </authorList>
    </citation>
    <scope>NUCLEOTIDE SEQUENCE</scope>
    <source>
        <strain evidence="1">MS1.AVA.4</strain>
    </source>
</reference>
<organism evidence="1 2">
    <name type="scientific">Streptomyces pratisoli</name>
    <dbReference type="NCBI Taxonomy" id="3139917"/>
    <lineage>
        <taxon>Bacteria</taxon>
        <taxon>Bacillati</taxon>
        <taxon>Actinomycetota</taxon>
        <taxon>Actinomycetes</taxon>
        <taxon>Kitasatosporales</taxon>
        <taxon>Streptomycetaceae</taxon>
        <taxon>Streptomyces</taxon>
    </lineage>
</organism>
<gene>
    <name evidence="1" type="ORF">WKI58_11505</name>
</gene>
<proteinExistence type="predicted"/>
<dbReference type="EMBL" id="JBBKAI010000002">
    <property type="protein sequence ID" value="MEJ8657144.1"/>
    <property type="molecule type" value="Genomic_DNA"/>
</dbReference>
<sequence>MPTAMSIEGELRRLIPVGEQDLDLLADWFADSAFVKHWGCAPLAREEVAAKYVGRLRPEVESFLVLAASGPVGYAQYSCEGGRDGGIDVLLIPDARGHGFGPDAAGALMAYLLQGRG</sequence>
<evidence type="ECO:0000313" key="1">
    <source>
        <dbReference type="EMBL" id="MEJ8657144.1"/>
    </source>
</evidence>
<evidence type="ECO:0000313" key="2">
    <source>
        <dbReference type="Proteomes" id="UP001375539"/>
    </source>
</evidence>
<comment type="caution">
    <text evidence="1">The sequence shown here is derived from an EMBL/GenBank/DDBJ whole genome shotgun (WGS) entry which is preliminary data.</text>
</comment>